<dbReference type="GO" id="GO:0000287">
    <property type="term" value="F:magnesium ion binding"/>
    <property type="evidence" value="ECO:0007669"/>
    <property type="project" value="TreeGrafter"/>
</dbReference>
<dbReference type="SFLD" id="SFLDG01140">
    <property type="entry name" value="C2.B:_Phosphomannomutase_and_P"/>
    <property type="match status" value="1"/>
</dbReference>
<dbReference type="GO" id="GO:0016791">
    <property type="term" value="F:phosphatase activity"/>
    <property type="evidence" value="ECO:0007669"/>
    <property type="project" value="TreeGrafter"/>
</dbReference>
<dbReference type="NCBIfam" id="TIGR00099">
    <property type="entry name" value="Cof-subfamily"/>
    <property type="match status" value="1"/>
</dbReference>
<comment type="caution">
    <text evidence="1">The sequence shown here is derived from an EMBL/GenBank/DDBJ whole genome shotgun (WGS) entry which is preliminary data.</text>
</comment>
<dbReference type="EMBL" id="DXBU01000016">
    <property type="protein sequence ID" value="HIZ21392.1"/>
    <property type="molecule type" value="Genomic_DNA"/>
</dbReference>
<dbReference type="GO" id="GO:0005829">
    <property type="term" value="C:cytosol"/>
    <property type="evidence" value="ECO:0007669"/>
    <property type="project" value="TreeGrafter"/>
</dbReference>
<dbReference type="Pfam" id="PF08282">
    <property type="entry name" value="Hydrolase_3"/>
    <property type="match status" value="1"/>
</dbReference>
<dbReference type="Gene3D" id="3.40.50.1000">
    <property type="entry name" value="HAD superfamily/HAD-like"/>
    <property type="match status" value="1"/>
</dbReference>
<organism evidence="1 2">
    <name type="scientific">Candidatus Blautia faecigallinarum</name>
    <dbReference type="NCBI Taxonomy" id="2838488"/>
    <lineage>
        <taxon>Bacteria</taxon>
        <taxon>Bacillati</taxon>
        <taxon>Bacillota</taxon>
        <taxon>Clostridia</taxon>
        <taxon>Lachnospirales</taxon>
        <taxon>Lachnospiraceae</taxon>
        <taxon>Blautia</taxon>
    </lineage>
</organism>
<dbReference type="InterPro" id="IPR023214">
    <property type="entry name" value="HAD_sf"/>
</dbReference>
<evidence type="ECO:0000313" key="1">
    <source>
        <dbReference type="EMBL" id="HIZ21392.1"/>
    </source>
</evidence>
<dbReference type="InterPro" id="IPR000150">
    <property type="entry name" value="Cof"/>
</dbReference>
<dbReference type="Gene3D" id="3.30.1240.10">
    <property type="match status" value="1"/>
</dbReference>
<accession>A0A9D2IT23</accession>
<dbReference type="Proteomes" id="UP000824041">
    <property type="component" value="Unassembled WGS sequence"/>
</dbReference>
<dbReference type="InterPro" id="IPR006379">
    <property type="entry name" value="HAD-SF_hydro_IIB"/>
</dbReference>
<protein>
    <submittedName>
        <fullName evidence="1">HAD family hydrolase</fullName>
    </submittedName>
</protein>
<dbReference type="NCBIfam" id="TIGR01484">
    <property type="entry name" value="HAD-SF-IIB"/>
    <property type="match status" value="1"/>
</dbReference>
<proteinExistence type="predicted"/>
<dbReference type="PANTHER" id="PTHR10000:SF25">
    <property type="entry name" value="PHOSPHATASE YKRA-RELATED"/>
    <property type="match status" value="1"/>
</dbReference>
<sequence length="266" mass="30133">MKDQKILFFDIDGTLLTAPPFSVPASAKLALKKAREQGHLLFVNSGRTLGMISPLIRELDFDGYVCGCGSQIYMHGQLLFSSTVPHELCRKTIAVLRECRVAAFFEQPSGILYDGDSPVSCMDVEHLKDRVKAVDLCRFPRRQAESFTFDKFLAFLQEDTLEEKFRAFCEEHFRYFDHGRRIWEVTQKSCSKATGMEFLLKKLDIPLENSYAFGDSTNDLPMLEYAGHSIAMGNSMEEILPCCSYQTTDVDQDGIYNAMLHFGLIG</sequence>
<gene>
    <name evidence="1" type="ORF">IAA21_01160</name>
</gene>
<dbReference type="InterPro" id="IPR036412">
    <property type="entry name" value="HAD-like_sf"/>
</dbReference>
<dbReference type="SUPFAM" id="SSF56784">
    <property type="entry name" value="HAD-like"/>
    <property type="match status" value="1"/>
</dbReference>
<dbReference type="PROSITE" id="PS01229">
    <property type="entry name" value="COF_2"/>
    <property type="match status" value="1"/>
</dbReference>
<dbReference type="PANTHER" id="PTHR10000">
    <property type="entry name" value="PHOSPHOSERINE PHOSPHATASE"/>
    <property type="match status" value="1"/>
</dbReference>
<dbReference type="AlphaFoldDB" id="A0A9D2IT23"/>
<reference evidence="1" key="1">
    <citation type="journal article" date="2021" name="PeerJ">
        <title>Extensive microbial diversity within the chicken gut microbiome revealed by metagenomics and culture.</title>
        <authorList>
            <person name="Gilroy R."/>
            <person name="Ravi A."/>
            <person name="Getino M."/>
            <person name="Pursley I."/>
            <person name="Horton D.L."/>
            <person name="Alikhan N.F."/>
            <person name="Baker D."/>
            <person name="Gharbi K."/>
            <person name="Hall N."/>
            <person name="Watson M."/>
            <person name="Adriaenssens E.M."/>
            <person name="Foster-Nyarko E."/>
            <person name="Jarju S."/>
            <person name="Secka A."/>
            <person name="Antonio M."/>
            <person name="Oren A."/>
            <person name="Chaudhuri R.R."/>
            <person name="La Ragione R."/>
            <person name="Hildebrand F."/>
            <person name="Pallen M.J."/>
        </authorList>
    </citation>
    <scope>NUCLEOTIDE SEQUENCE</scope>
    <source>
        <strain evidence="1">14324</strain>
    </source>
</reference>
<keyword evidence="1" id="KW-0378">Hydrolase</keyword>
<dbReference type="SFLD" id="SFLDS00003">
    <property type="entry name" value="Haloacid_Dehalogenase"/>
    <property type="match status" value="1"/>
</dbReference>
<dbReference type="PROSITE" id="PS01228">
    <property type="entry name" value="COF_1"/>
    <property type="match status" value="1"/>
</dbReference>
<name>A0A9D2IT23_9FIRM</name>
<evidence type="ECO:0000313" key="2">
    <source>
        <dbReference type="Proteomes" id="UP000824041"/>
    </source>
</evidence>
<reference evidence="1" key="2">
    <citation type="submission" date="2021-04" db="EMBL/GenBank/DDBJ databases">
        <authorList>
            <person name="Gilroy R."/>
        </authorList>
    </citation>
    <scope>NUCLEOTIDE SEQUENCE</scope>
    <source>
        <strain evidence="1">14324</strain>
    </source>
</reference>